<protein>
    <recommendedName>
        <fullName evidence="16">G-protein coupled receptors family 1 profile domain-containing protein</fullName>
    </recommendedName>
</protein>
<feature type="transmembrane region" description="Helical" evidence="15">
    <location>
        <begin position="88"/>
        <end position="112"/>
    </location>
</feature>
<dbReference type="InterPro" id="IPR050125">
    <property type="entry name" value="GPCR_opsins"/>
</dbReference>
<keyword evidence="10 15" id="KW-0472">Membrane</keyword>
<keyword evidence="18" id="KW-1185">Reference proteome</keyword>
<dbReference type="STRING" id="6832.A0A553PGJ1"/>
<keyword evidence="4 15" id="KW-0716">Sensory transduction</keyword>
<feature type="domain" description="G-protein coupled receptors family 1 profile" evidence="16">
    <location>
        <begin position="66"/>
        <end position="331"/>
    </location>
</feature>
<accession>A0A553PGJ1</accession>
<evidence type="ECO:0000256" key="4">
    <source>
        <dbReference type="ARBA" id="ARBA00022606"/>
    </source>
</evidence>
<feature type="transmembrane region" description="Helical" evidence="15">
    <location>
        <begin position="211"/>
        <end position="234"/>
    </location>
</feature>
<keyword evidence="14" id="KW-0844">Vision</keyword>
<evidence type="ECO:0000256" key="1">
    <source>
        <dbReference type="ARBA" id="ARBA00004141"/>
    </source>
</evidence>
<keyword evidence="5 15" id="KW-0812">Transmembrane</keyword>
<feature type="transmembrane region" description="Helical" evidence="15">
    <location>
        <begin position="283"/>
        <end position="303"/>
    </location>
</feature>
<evidence type="ECO:0000256" key="6">
    <source>
        <dbReference type="ARBA" id="ARBA00022925"/>
    </source>
</evidence>
<dbReference type="PROSITE" id="PS00237">
    <property type="entry name" value="G_PROTEIN_RECEP_F1_1"/>
    <property type="match status" value="1"/>
</dbReference>
<evidence type="ECO:0000256" key="5">
    <source>
        <dbReference type="ARBA" id="ARBA00022692"/>
    </source>
</evidence>
<evidence type="ECO:0000256" key="3">
    <source>
        <dbReference type="ARBA" id="ARBA00022553"/>
    </source>
</evidence>
<keyword evidence="11" id="KW-1015">Disulfide bond</keyword>
<comment type="similarity">
    <text evidence="15">Belongs to the G-protein coupled receptor 1 family. Opsin subfamily.</text>
</comment>
<keyword evidence="9 15" id="KW-0297">G-protein coupled receptor</keyword>
<reference evidence="17 18" key="1">
    <citation type="journal article" date="2018" name="Nat. Ecol. Evol.">
        <title>Genomic signatures of mitonuclear coevolution across populations of Tigriopus californicus.</title>
        <authorList>
            <person name="Barreto F.S."/>
            <person name="Watson E.T."/>
            <person name="Lima T.G."/>
            <person name="Willett C.S."/>
            <person name="Edmands S."/>
            <person name="Li W."/>
            <person name="Burton R.S."/>
        </authorList>
    </citation>
    <scope>NUCLEOTIDE SEQUENCE [LARGE SCALE GENOMIC DNA]</scope>
    <source>
        <strain evidence="17 18">San Diego</strain>
    </source>
</reference>
<dbReference type="GO" id="GO:0004930">
    <property type="term" value="F:G protein-coupled receptor activity"/>
    <property type="evidence" value="ECO:0007669"/>
    <property type="project" value="UniProtKB-KW"/>
</dbReference>
<evidence type="ECO:0000256" key="8">
    <source>
        <dbReference type="ARBA" id="ARBA00022991"/>
    </source>
</evidence>
<organism evidence="17 18">
    <name type="scientific">Tigriopus californicus</name>
    <name type="common">Marine copepod</name>
    <dbReference type="NCBI Taxonomy" id="6832"/>
    <lineage>
        <taxon>Eukaryota</taxon>
        <taxon>Metazoa</taxon>
        <taxon>Ecdysozoa</taxon>
        <taxon>Arthropoda</taxon>
        <taxon>Crustacea</taxon>
        <taxon>Multicrustacea</taxon>
        <taxon>Hexanauplia</taxon>
        <taxon>Copepoda</taxon>
        <taxon>Harpacticoida</taxon>
        <taxon>Harpacticidae</taxon>
        <taxon>Tigriopus</taxon>
    </lineage>
</organism>
<dbReference type="PRINTS" id="PR00577">
    <property type="entry name" value="OPSINRH3RH4"/>
</dbReference>
<keyword evidence="12 15" id="KW-0675">Receptor</keyword>
<dbReference type="FunFam" id="1.20.1070.10:FF:000044">
    <property type="entry name" value="Opsin, ultraviolet-sensitive"/>
    <property type="match status" value="1"/>
</dbReference>
<dbReference type="InterPro" id="IPR001760">
    <property type="entry name" value="Opsin"/>
</dbReference>
<dbReference type="EMBL" id="VCGU01000004">
    <property type="protein sequence ID" value="TRY76801.1"/>
    <property type="molecule type" value="Genomic_DNA"/>
</dbReference>
<evidence type="ECO:0000256" key="11">
    <source>
        <dbReference type="ARBA" id="ARBA00023157"/>
    </source>
</evidence>
<evidence type="ECO:0000256" key="12">
    <source>
        <dbReference type="ARBA" id="ARBA00023170"/>
    </source>
</evidence>
<keyword evidence="8 15" id="KW-0157">Chromophore</keyword>
<dbReference type="PROSITE" id="PS50262">
    <property type="entry name" value="G_PROTEIN_RECEP_F1_2"/>
    <property type="match status" value="1"/>
</dbReference>
<keyword evidence="6 15" id="KW-0681">Retinal protein</keyword>
<dbReference type="PRINTS" id="PR00237">
    <property type="entry name" value="GPCRRHODOPSN"/>
</dbReference>
<feature type="transmembrane region" description="Helical" evidence="15">
    <location>
        <begin position="315"/>
        <end position="333"/>
    </location>
</feature>
<evidence type="ECO:0000256" key="9">
    <source>
        <dbReference type="ARBA" id="ARBA00023040"/>
    </source>
</evidence>
<feature type="transmembrane region" description="Helical" evidence="15">
    <location>
        <begin position="167"/>
        <end position="191"/>
    </location>
</feature>
<evidence type="ECO:0000313" key="17">
    <source>
        <dbReference type="EMBL" id="TRY76801.1"/>
    </source>
</evidence>
<dbReference type="Pfam" id="PF00001">
    <property type="entry name" value="7tm_1"/>
    <property type="match status" value="1"/>
</dbReference>
<evidence type="ECO:0000256" key="10">
    <source>
        <dbReference type="ARBA" id="ARBA00023136"/>
    </source>
</evidence>
<dbReference type="GO" id="GO:0007601">
    <property type="term" value="P:visual perception"/>
    <property type="evidence" value="ECO:0007669"/>
    <property type="project" value="UniProtKB-KW"/>
</dbReference>
<dbReference type="InterPro" id="IPR000276">
    <property type="entry name" value="GPCR_Rhodpsn"/>
</dbReference>
<keyword evidence="7 15" id="KW-1133">Transmembrane helix</keyword>
<name>A0A553PGJ1_TIGCA</name>
<evidence type="ECO:0000259" key="16">
    <source>
        <dbReference type="PROSITE" id="PS50262"/>
    </source>
</evidence>
<dbReference type="PRINTS" id="PR00238">
    <property type="entry name" value="OPSIN"/>
</dbReference>
<proteinExistence type="inferred from homology"/>
<dbReference type="Gene3D" id="1.20.1070.10">
    <property type="entry name" value="Rhodopsin 7-helix transmembrane proteins"/>
    <property type="match status" value="1"/>
</dbReference>
<dbReference type="GO" id="GO:0009881">
    <property type="term" value="F:photoreceptor activity"/>
    <property type="evidence" value="ECO:0007669"/>
    <property type="project" value="UniProtKB-KW"/>
</dbReference>
<dbReference type="SUPFAM" id="SSF81321">
    <property type="entry name" value="Family A G protein-coupled receptor-like"/>
    <property type="match status" value="1"/>
</dbReference>
<dbReference type="AlphaFoldDB" id="A0A553PGJ1"/>
<comment type="caution">
    <text evidence="17">The sequence shown here is derived from an EMBL/GenBank/DDBJ whole genome shotgun (WGS) entry which is preliminary data.</text>
</comment>
<evidence type="ECO:0000256" key="13">
    <source>
        <dbReference type="ARBA" id="ARBA00023224"/>
    </source>
</evidence>
<feature type="transmembrane region" description="Helical" evidence="15">
    <location>
        <begin position="124"/>
        <end position="146"/>
    </location>
</feature>
<dbReference type="GO" id="GO:0016020">
    <property type="term" value="C:membrane"/>
    <property type="evidence" value="ECO:0007669"/>
    <property type="project" value="UniProtKB-SubCell"/>
</dbReference>
<dbReference type="InterPro" id="IPR017452">
    <property type="entry name" value="GPCR_Rhodpsn_7TM"/>
</dbReference>
<evidence type="ECO:0000256" key="2">
    <source>
        <dbReference type="ARBA" id="ARBA00022543"/>
    </source>
</evidence>
<comment type="subcellular location">
    <subcellularLocation>
        <location evidence="1 15">Membrane</location>
        <topology evidence="1 15">Multi-pass membrane protein</topology>
    </subcellularLocation>
</comment>
<dbReference type="GO" id="GO:0007602">
    <property type="term" value="P:phototransduction"/>
    <property type="evidence" value="ECO:0007669"/>
    <property type="project" value="UniProtKB-KW"/>
</dbReference>
<evidence type="ECO:0000256" key="14">
    <source>
        <dbReference type="ARBA" id="ARBA00023305"/>
    </source>
</evidence>
<dbReference type="OrthoDB" id="9996086at2759"/>
<keyword evidence="13 15" id="KW-0807">Transducer</keyword>
<keyword evidence="3" id="KW-0597">Phosphoprotein</keyword>
<evidence type="ECO:0000313" key="18">
    <source>
        <dbReference type="Proteomes" id="UP000318571"/>
    </source>
</evidence>
<feature type="transmembrane region" description="Helical" evidence="15">
    <location>
        <begin position="51"/>
        <end position="76"/>
    </location>
</feature>
<dbReference type="Proteomes" id="UP000318571">
    <property type="component" value="Chromosome 5"/>
</dbReference>
<sequence length="373" mass="41886">MEPGRVYIDSGYRMYYDEGTKLTDGIPAGLESVLPEIWKQYPPEHPMITDFFAVIVFALWLVNFFGNGLVIVVFLVTKSLRTPTNMFIVNLAFSDLCMMTFMGPSVTVNAFISDHWIYGALFCQLYGFFGALFGTVSLLTMVVIGYDRYNVIVKGLSGTRITGCKAFFILLFIWIYVLAGSLPPLFGWGGFALDGLLITCSYDYYTYDWNKLSYCFYAFITHYLLPLILVLYYYGCIVKAVVQHERALKAQAKKMNVSSLRSGGNEDGQSAEMRICKVAITNVSLWFLAWTPYAVVFMFPLFGKLHWVTPLVSQLPIFFAKTASCFNPVVFALSHPKYREALSELCPCLGIREESAKGGDNKNPTPTIATTTA</sequence>
<keyword evidence="2 15" id="KW-0600">Photoreceptor protein</keyword>
<dbReference type="PANTHER" id="PTHR24240">
    <property type="entry name" value="OPSIN"/>
    <property type="match status" value="1"/>
</dbReference>
<gene>
    <name evidence="17" type="ORF">TCAL_10452</name>
</gene>
<evidence type="ECO:0000256" key="15">
    <source>
        <dbReference type="RuleBase" id="RU004951"/>
    </source>
</evidence>
<evidence type="ECO:0000256" key="7">
    <source>
        <dbReference type="ARBA" id="ARBA00022989"/>
    </source>
</evidence>
<dbReference type="OMA" id="DWISVSY"/>